<dbReference type="Proteomes" id="UP000838763">
    <property type="component" value="Unassembled WGS sequence"/>
</dbReference>
<gene>
    <name evidence="1" type="ORF">PPNO1_LOCUS9297</name>
</gene>
<dbReference type="EMBL" id="CALLCH030000020">
    <property type="protein sequence ID" value="CAI4219750.1"/>
    <property type="molecule type" value="Genomic_DNA"/>
</dbReference>
<keyword evidence="2" id="KW-1185">Reference proteome</keyword>
<reference evidence="1" key="1">
    <citation type="submission" date="2022-11" db="EMBL/GenBank/DDBJ databases">
        <authorList>
            <person name="Scott C."/>
            <person name="Bruce N."/>
        </authorList>
    </citation>
    <scope>NUCLEOTIDE SEQUENCE</scope>
</reference>
<dbReference type="OrthoDB" id="76567at2759"/>
<organism evidence="1 2">
    <name type="scientific">Parascedosporium putredinis</name>
    <dbReference type="NCBI Taxonomy" id="1442378"/>
    <lineage>
        <taxon>Eukaryota</taxon>
        <taxon>Fungi</taxon>
        <taxon>Dikarya</taxon>
        <taxon>Ascomycota</taxon>
        <taxon>Pezizomycotina</taxon>
        <taxon>Sordariomycetes</taxon>
        <taxon>Hypocreomycetidae</taxon>
        <taxon>Microascales</taxon>
        <taxon>Microascaceae</taxon>
        <taxon>Parascedosporium</taxon>
    </lineage>
</organism>
<name>A0A9P1HC06_9PEZI</name>
<dbReference type="AlphaFoldDB" id="A0A9P1HC06"/>
<evidence type="ECO:0000313" key="2">
    <source>
        <dbReference type="Proteomes" id="UP000838763"/>
    </source>
</evidence>
<protein>
    <submittedName>
        <fullName evidence="1">Uncharacterized protein</fullName>
    </submittedName>
</protein>
<accession>A0A9P1HC06</accession>
<sequence>MQSEHVPKFSFQGVDAFFGKIDASAGDNITFRDVTEADFEEIHRAREQRGRKVRLSLYSRPLGTDFPTLVIEAGYSQSWASLRAKGRWWFEASDYAVKIVLLVKMDRSIAQIRIEKWKAMEQPRTRPSRATTRAMAAQVVPSVSPECVQTVDIIRAASVGDHDPRRFLPNSYRVTREWRTSAGTSRNASGLDYSNMKLRFWQTRTGCEVAPAV</sequence>
<proteinExistence type="predicted"/>
<comment type="caution">
    <text evidence="1">The sequence shown here is derived from an EMBL/GenBank/DDBJ whole genome shotgun (WGS) entry which is preliminary data.</text>
</comment>
<evidence type="ECO:0000313" key="1">
    <source>
        <dbReference type="EMBL" id="CAI4219750.1"/>
    </source>
</evidence>